<accession>A0A067NDX3</accession>
<protein>
    <submittedName>
        <fullName evidence="3">Uncharacterized protein</fullName>
    </submittedName>
</protein>
<dbReference type="EMBL" id="KL198010">
    <property type="protein sequence ID" value="KDQ26049.1"/>
    <property type="molecule type" value="Genomic_DNA"/>
</dbReference>
<dbReference type="AlphaFoldDB" id="A0A067NDX3"/>
<sequence length="185" mass="20099">MRVTFLLAAFAAVAFAAPAPVQDVQDGGISGFDAAKAIGGACLNALKCSIVKKVKSAYLEVSRLAAEEHLSGQSSRWIYVIDYEWMDVYGRTIPGERDIGAQGLRKGLSGAPLSVTFKGIERTFSSANFRRRSARSSQQQWMEMKKTPEPATSSRLNSDPLSIGREIDRKRVGYPIIKEGGVVAD</sequence>
<gene>
    <name evidence="3" type="ORF">PLEOSDRAFT_169861</name>
</gene>
<feature type="chain" id="PRO_5001645602" evidence="2">
    <location>
        <begin position="17"/>
        <end position="185"/>
    </location>
</feature>
<name>A0A067NDX3_PLEO1</name>
<feature type="compositionally biased region" description="Polar residues" evidence="1">
    <location>
        <begin position="150"/>
        <end position="160"/>
    </location>
</feature>
<dbReference type="HOGENOM" id="CLU_1461903_0_0_1"/>
<evidence type="ECO:0000256" key="2">
    <source>
        <dbReference type="SAM" id="SignalP"/>
    </source>
</evidence>
<evidence type="ECO:0000313" key="4">
    <source>
        <dbReference type="Proteomes" id="UP000027073"/>
    </source>
</evidence>
<evidence type="ECO:0000313" key="3">
    <source>
        <dbReference type="EMBL" id="KDQ26049.1"/>
    </source>
</evidence>
<evidence type="ECO:0000256" key="1">
    <source>
        <dbReference type="SAM" id="MobiDB-lite"/>
    </source>
</evidence>
<keyword evidence="2" id="KW-0732">Signal</keyword>
<reference evidence="4" key="1">
    <citation type="journal article" date="2014" name="Proc. Natl. Acad. Sci. U.S.A.">
        <title>Extensive sampling of basidiomycete genomes demonstrates inadequacy of the white-rot/brown-rot paradigm for wood decay fungi.</title>
        <authorList>
            <person name="Riley R."/>
            <person name="Salamov A.A."/>
            <person name="Brown D.W."/>
            <person name="Nagy L.G."/>
            <person name="Floudas D."/>
            <person name="Held B.W."/>
            <person name="Levasseur A."/>
            <person name="Lombard V."/>
            <person name="Morin E."/>
            <person name="Otillar R."/>
            <person name="Lindquist E.A."/>
            <person name="Sun H."/>
            <person name="LaButti K.M."/>
            <person name="Schmutz J."/>
            <person name="Jabbour D."/>
            <person name="Luo H."/>
            <person name="Baker S.E."/>
            <person name="Pisabarro A.G."/>
            <person name="Walton J.D."/>
            <person name="Blanchette R.A."/>
            <person name="Henrissat B."/>
            <person name="Martin F."/>
            <person name="Cullen D."/>
            <person name="Hibbett D.S."/>
            <person name="Grigoriev I.V."/>
        </authorList>
    </citation>
    <scope>NUCLEOTIDE SEQUENCE [LARGE SCALE GENOMIC DNA]</scope>
    <source>
        <strain evidence="4">PC15</strain>
    </source>
</reference>
<dbReference type="Proteomes" id="UP000027073">
    <property type="component" value="Unassembled WGS sequence"/>
</dbReference>
<dbReference type="VEuPathDB" id="FungiDB:PLEOSDRAFT_169861"/>
<feature type="signal peptide" evidence="2">
    <location>
        <begin position="1"/>
        <end position="16"/>
    </location>
</feature>
<proteinExistence type="predicted"/>
<organism evidence="3 4">
    <name type="scientific">Pleurotus ostreatus (strain PC15)</name>
    <name type="common">Oyster mushroom</name>
    <dbReference type="NCBI Taxonomy" id="1137138"/>
    <lineage>
        <taxon>Eukaryota</taxon>
        <taxon>Fungi</taxon>
        <taxon>Dikarya</taxon>
        <taxon>Basidiomycota</taxon>
        <taxon>Agaricomycotina</taxon>
        <taxon>Agaricomycetes</taxon>
        <taxon>Agaricomycetidae</taxon>
        <taxon>Agaricales</taxon>
        <taxon>Pleurotineae</taxon>
        <taxon>Pleurotaceae</taxon>
        <taxon>Pleurotus</taxon>
    </lineage>
</organism>
<dbReference type="InParanoid" id="A0A067NDX3"/>
<feature type="region of interest" description="Disordered" evidence="1">
    <location>
        <begin position="133"/>
        <end position="160"/>
    </location>
</feature>